<keyword evidence="3" id="KW-1185">Reference proteome</keyword>
<proteinExistence type="predicted"/>
<sequence>MKASPRDPRFSRYNLFTKELFKQHDERPMEKQKQKGKGKNTNGGEKFFSEDLSIDMIEAWKKLSEKEKGEYTKQAQQLSAPTKAKKYLVLFLTRCAPNTFMQVCNNLKDRPEVMARLKAIRFDRLMRISC</sequence>
<dbReference type="Proteomes" id="UP001293593">
    <property type="component" value="Unassembled WGS sequence"/>
</dbReference>
<feature type="compositionally biased region" description="Basic and acidic residues" evidence="1">
    <location>
        <begin position="19"/>
        <end position="33"/>
    </location>
</feature>
<gene>
    <name evidence="2" type="ORF">QN277_000980</name>
</gene>
<organism evidence="2 3">
    <name type="scientific">Acacia crassicarpa</name>
    <name type="common">northern wattle</name>
    <dbReference type="NCBI Taxonomy" id="499986"/>
    <lineage>
        <taxon>Eukaryota</taxon>
        <taxon>Viridiplantae</taxon>
        <taxon>Streptophyta</taxon>
        <taxon>Embryophyta</taxon>
        <taxon>Tracheophyta</taxon>
        <taxon>Spermatophyta</taxon>
        <taxon>Magnoliopsida</taxon>
        <taxon>eudicotyledons</taxon>
        <taxon>Gunneridae</taxon>
        <taxon>Pentapetalae</taxon>
        <taxon>rosids</taxon>
        <taxon>fabids</taxon>
        <taxon>Fabales</taxon>
        <taxon>Fabaceae</taxon>
        <taxon>Caesalpinioideae</taxon>
        <taxon>mimosoid clade</taxon>
        <taxon>Acacieae</taxon>
        <taxon>Acacia</taxon>
    </lineage>
</organism>
<evidence type="ECO:0000313" key="2">
    <source>
        <dbReference type="EMBL" id="KAK4284107.1"/>
    </source>
</evidence>
<protein>
    <submittedName>
        <fullName evidence="2">Uncharacterized protein</fullName>
    </submittedName>
</protein>
<name>A0AAE1N7L2_9FABA</name>
<dbReference type="Gene3D" id="1.10.30.10">
    <property type="entry name" value="High mobility group box domain"/>
    <property type="match status" value="1"/>
</dbReference>
<accession>A0AAE1N7L2</accession>
<feature type="region of interest" description="Disordered" evidence="1">
    <location>
        <begin position="19"/>
        <end position="47"/>
    </location>
</feature>
<evidence type="ECO:0000256" key="1">
    <source>
        <dbReference type="SAM" id="MobiDB-lite"/>
    </source>
</evidence>
<comment type="caution">
    <text evidence="2">The sequence shown here is derived from an EMBL/GenBank/DDBJ whole genome shotgun (WGS) entry which is preliminary data.</text>
</comment>
<dbReference type="InterPro" id="IPR036910">
    <property type="entry name" value="HMG_box_dom_sf"/>
</dbReference>
<dbReference type="EMBL" id="JAWXYG010000001">
    <property type="protein sequence ID" value="KAK4284107.1"/>
    <property type="molecule type" value="Genomic_DNA"/>
</dbReference>
<reference evidence="2" key="1">
    <citation type="submission" date="2023-10" db="EMBL/GenBank/DDBJ databases">
        <title>Chromosome-level genome of the transformable northern wattle, Acacia crassicarpa.</title>
        <authorList>
            <person name="Massaro I."/>
            <person name="Sinha N.R."/>
            <person name="Poethig S."/>
            <person name="Leichty A.R."/>
        </authorList>
    </citation>
    <scope>NUCLEOTIDE SEQUENCE</scope>
    <source>
        <strain evidence="2">Acra3RX</strain>
        <tissue evidence="2">Leaf</tissue>
    </source>
</reference>
<evidence type="ECO:0000313" key="3">
    <source>
        <dbReference type="Proteomes" id="UP001293593"/>
    </source>
</evidence>
<dbReference type="AlphaFoldDB" id="A0AAE1N7L2"/>